<evidence type="ECO:0000256" key="3">
    <source>
        <dbReference type="PIRSR" id="PIRSR000390-2"/>
    </source>
</evidence>
<evidence type="ECO:0000313" key="6">
    <source>
        <dbReference type="EMBL" id="PIQ85201.1"/>
    </source>
</evidence>
<dbReference type="Proteomes" id="UP000230859">
    <property type="component" value="Unassembled WGS sequence"/>
</dbReference>
<comment type="similarity">
    <text evidence="1 4">Belongs to the DegT/DnrJ/EryC1 family.</text>
</comment>
<dbReference type="InterPro" id="IPR000653">
    <property type="entry name" value="DegT/StrS_aminotransferase"/>
</dbReference>
<keyword evidence="3 4" id="KW-0663">Pyridoxal phosphate</keyword>
<dbReference type="InterPro" id="IPR020026">
    <property type="entry name" value="PseC"/>
</dbReference>
<dbReference type="GO" id="GO:0008483">
    <property type="term" value="F:transaminase activity"/>
    <property type="evidence" value="ECO:0007669"/>
    <property type="project" value="TreeGrafter"/>
</dbReference>
<evidence type="ECO:0000256" key="5">
    <source>
        <dbReference type="SAM" id="MobiDB-lite"/>
    </source>
</evidence>
<evidence type="ECO:0000256" key="4">
    <source>
        <dbReference type="RuleBase" id="RU004508"/>
    </source>
</evidence>
<dbReference type="GO" id="GO:0000271">
    <property type="term" value="P:polysaccharide biosynthetic process"/>
    <property type="evidence" value="ECO:0007669"/>
    <property type="project" value="TreeGrafter"/>
</dbReference>
<dbReference type="NCBIfam" id="TIGR03588">
    <property type="entry name" value="PseC"/>
    <property type="match status" value="1"/>
</dbReference>
<dbReference type="Gene3D" id="3.90.1150.10">
    <property type="entry name" value="Aspartate Aminotransferase, domain 1"/>
    <property type="match status" value="1"/>
</dbReference>
<dbReference type="GO" id="GO:0030170">
    <property type="term" value="F:pyridoxal phosphate binding"/>
    <property type="evidence" value="ECO:0007669"/>
    <property type="project" value="TreeGrafter"/>
</dbReference>
<dbReference type="PANTHER" id="PTHR30244">
    <property type="entry name" value="TRANSAMINASE"/>
    <property type="match status" value="1"/>
</dbReference>
<name>A0A2H0LLE2_9BACT</name>
<dbReference type="InterPro" id="IPR015422">
    <property type="entry name" value="PyrdxlP-dep_Trfase_small"/>
</dbReference>
<dbReference type="PIRSF" id="PIRSF000390">
    <property type="entry name" value="PLP_StrS"/>
    <property type="match status" value="1"/>
</dbReference>
<dbReference type="Gene3D" id="3.40.640.10">
    <property type="entry name" value="Type I PLP-dependent aspartate aminotransferase-like (Major domain)"/>
    <property type="match status" value="1"/>
</dbReference>
<dbReference type="EMBL" id="PCVY01000072">
    <property type="protein sequence ID" value="PIQ85201.1"/>
    <property type="molecule type" value="Genomic_DNA"/>
</dbReference>
<dbReference type="PANTHER" id="PTHR30244:SF34">
    <property type="entry name" value="DTDP-4-AMINO-4,6-DIDEOXYGALACTOSE TRANSAMINASE"/>
    <property type="match status" value="1"/>
</dbReference>
<reference evidence="6 7" key="1">
    <citation type="submission" date="2017-09" db="EMBL/GenBank/DDBJ databases">
        <title>Depth-based differentiation of microbial function through sediment-hosted aquifers and enrichment of novel symbionts in the deep terrestrial subsurface.</title>
        <authorList>
            <person name="Probst A.J."/>
            <person name="Ladd B."/>
            <person name="Jarett J.K."/>
            <person name="Geller-Mcgrath D.E."/>
            <person name="Sieber C.M."/>
            <person name="Emerson J.B."/>
            <person name="Anantharaman K."/>
            <person name="Thomas B.C."/>
            <person name="Malmstrom R."/>
            <person name="Stieglmeier M."/>
            <person name="Klingl A."/>
            <person name="Woyke T."/>
            <person name="Ryan C.M."/>
            <person name="Banfield J.F."/>
        </authorList>
    </citation>
    <scope>NUCLEOTIDE SEQUENCE [LARGE SCALE GENOMIC DNA]</scope>
    <source>
        <strain evidence="6">CG11_big_fil_rev_8_21_14_0_20_45_26</strain>
    </source>
</reference>
<dbReference type="CDD" id="cd00616">
    <property type="entry name" value="AHBA_syn"/>
    <property type="match status" value="1"/>
</dbReference>
<evidence type="ECO:0000256" key="1">
    <source>
        <dbReference type="ARBA" id="ARBA00037999"/>
    </source>
</evidence>
<protein>
    <submittedName>
        <fullName evidence="6">UDP-4-amino-4, 6-dideoxy-N-acetyl-beta-L-altrosamine transaminase</fullName>
    </submittedName>
</protein>
<proteinExistence type="inferred from homology"/>
<dbReference type="InterPro" id="IPR015421">
    <property type="entry name" value="PyrdxlP-dep_Trfase_major"/>
</dbReference>
<feature type="modified residue" description="N6-(pyridoxal phosphate)lysine" evidence="3">
    <location>
        <position position="200"/>
    </location>
</feature>
<dbReference type="Pfam" id="PF01041">
    <property type="entry name" value="DegT_DnrJ_EryC1"/>
    <property type="match status" value="1"/>
</dbReference>
<organism evidence="6 7">
    <name type="scientific">Candidatus Abzuiibacterium crystallinum</name>
    <dbReference type="NCBI Taxonomy" id="1974748"/>
    <lineage>
        <taxon>Bacteria</taxon>
        <taxon>Pseudomonadati</taxon>
        <taxon>Candidatus Omnitrophota</taxon>
        <taxon>Candidatus Abzuiibacterium</taxon>
    </lineage>
</organism>
<accession>A0A2H0LLE2</accession>
<gene>
    <name evidence="6" type="primary">pseC</name>
    <name evidence="6" type="ORF">COV74_09590</name>
</gene>
<evidence type="ECO:0000313" key="7">
    <source>
        <dbReference type="Proteomes" id="UP000230859"/>
    </source>
</evidence>
<feature type="active site" description="Proton acceptor" evidence="2">
    <location>
        <position position="200"/>
    </location>
</feature>
<feature type="region of interest" description="Disordered" evidence="5">
    <location>
        <begin position="1"/>
        <end position="22"/>
    </location>
</feature>
<dbReference type="AlphaFoldDB" id="A0A2H0LLE2"/>
<sequence>MKNQSQLSPKPSNELTSSSSFIPYSRQEIDEEDIRAVTDVLRSPYITQGEYVARFEEALAEYTQTPFAVVFSSGTAALHAACLAAGVQAGDEVITSALTFVASANCAVYSGATPILSDIDPAHLCLDPSQLEKKITKKTKVIIPVDFAGRAAPLEEIRKIAKAHHLAVIEDACHALGATYRHQKIGSFSDMTVFSFHPVKSITTGEGGAITTSDPAYYERLKQIRHHGIVKNYEDLLSKQDAENAFYYEVQSLGYNYRITDFQCALGLSQLKKLDRFIAARNQLAERYHHALKEIPEVVPAPLPEPDTRHAYHLYPIQIKSQNSKVNRDSICRHFFEAGIRVQVHYVPLHLHPFYQQQFGYQKGQFPHAETYYQNALSLPIFPGLTEAQQTHVIQSLKAFINANR</sequence>
<dbReference type="InterPro" id="IPR015424">
    <property type="entry name" value="PyrdxlP-dep_Trfase"/>
</dbReference>
<dbReference type="SUPFAM" id="SSF53383">
    <property type="entry name" value="PLP-dependent transferases"/>
    <property type="match status" value="1"/>
</dbReference>
<comment type="caution">
    <text evidence="6">The sequence shown here is derived from an EMBL/GenBank/DDBJ whole genome shotgun (WGS) entry which is preliminary data.</text>
</comment>
<evidence type="ECO:0000256" key="2">
    <source>
        <dbReference type="PIRSR" id="PIRSR000390-1"/>
    </source>
</evidence>